<dbReference type="PANTHER" id="PTHR24138">
    <property type="entry name" value="INTRACELLLAR PHOSPHOLIPASE A FAMILY"/>
    <property type="match status" value="1"/>
</dbReference>
<protein>
    <submittedName>
        <fullName evidence="4">Patatin</fullName>
    </submittedName>
</protein>
<sequence length="297" mass="32089">LVRLCDLSSIRGPVTDRFQIFAGTSIGGLMACALAVGIAPRRVLDAIDASGPYIFVPKPVNFFKRFIGKAPYDSYRLSEAVKQCLRQYADMPISQVDAALLVPAINWTTGQTHVFMSASLGAAHASNATLYDVCMSSSAAPTFFAPHQAGEGPMLDGGLVANNPDMLVLSEVQRRWPNEIGRVEMLSIGTAGAATPRPPEKAMKSMPGWGRSLATFMMDVQEVTASSQATRLLGSRYLRMNHLPASGEAAFERLDLADDASRSALFRASDATAQEAYKRHRAFIDRMLSPSSLTGRQ</sequence>
<dbReference type="Gene3D" id="3.40.1090.10">
    <property type="entry name" value="Cytosolic phospholipase A2 catalytic domain"/>
    <property type="match status" value="1"/>
</dbReference>
<gene>
    <name evidence="4" type="ORF">LDC_0345</name>
</gene>
<reference evidence="4" key="1">
    <citation type="submission" date="2010-07" db="EMBL/GenBank/DDBJ databases">
        <authorList>
            <consortium name="CONSOLIDER consortium CSD2007-00005"/>
            <person name="Guazzaroni M.-E."/>
            <person name="Richter M."/>
            <person name="Garcia-Salamanca A."/>
            <person name="Yarza P."/>
            <person name="Ferrer M."/>
        </authorList>
    </citation>
    <scope>NUCLEOTIDE SEQUENCE</scope>
</reference>
<dbReference type="InterPro" id="IPR002641">
    <property type="entry name" value="PNPLA_dom"/>
</dbReference>
<dbReference type="CDD" id="cd07199">
    <property type="entry name" value="Pat17_PNPLA8_PNPLA9_like"/>
    <property type="match status" value="1"/>
</dbReference>
<comment type="caution">
    <text evidence="4">The sequence shown here is derived from an EMBL/GenBank/DDBJ whole genome shotgun (WGS) entry which is preliminary data.</text>
</comment>
<evidence type="ECO:0000256" key="2">
    <source>
        <dbReference type="SAM" id="Phobius"/>
    </source>
</evidence>
<keyword evidence="2" id="KW-0472">Membrane</keyword>
<dbReference type="SUPFAM" id="SSF52151">
    <property type="entry name" value="FabD/lysophospholipase-like"/>
    <property type="match status" value="1"/>
</dbReference>
<evidence type="ECO:0000256" key="1">
    <source>
        <dbReference type="ARBA" id="ARBA00023098"/>
    </source>
</evidence>
<feature type="domain" description="PNPLA" evidence="3">
    <location>
        <begin position="1"/>
        <end position="169"/>
    </location>
</feature>
<dbReference type="EMBL" id="ADZX01000108">
    <property type="protein sequence ID" value="EFK97611.1"/>
    <property type="molecule type" value="Genomic_DNA"/>
</dbReference>
<dbReference type="InterPro" id="IPR047156">
    <property type="entry name" value="Teg/CotR/CapV-like"/>
</dbReference>
<keyword evidence="2" id="KW-1133">Transmembrane helix</keyword>
<feature type="non-terminal residue" evidence="4">
    <location>
        <position position="1"/>
    </location>
</feature>
<dbReference type="PROSITE" id="PS51635">
    <property type="entry name" value="PNPLA"/>
    <property type="match status" value="1"/>
</dbReference>
<keyword evidence="2" id="KW-0812">Transmembrane</keyword>
<feature type="transmembrane region" description="Helical" evidence="2">
    <location>
        <begin position="20"/>
        <end position="39"/>
    </location>
</feature>
<dbReference type="AlphaFoldDB" id="D9PFQ4"/>
<proteinExistence type="predicted"/>
<accession>D9PFQ4</accession>
<name>D9PFQ4_9ZZZZ</name>
<dbReference type="Pfam" id="PF01734">
    <property type="entry name" value="Patatin"/>
    <property type="match status" value="1"/>
</dbReference>
<keyword evidence="1" id="KW-0443">Lipid metabolism</keyword>
<dbReference type="GO" id="GO:0006629">
    <property type="term" value="P:lipid metabolic process"/>
    <property type="evidence" value="ECO:0007669"/>
    <property type="project" value="UniProtKB-KW"/>
</dbReference>
<dbReference type="PANTHER" id="PTHR24138:SF10">
    <property type="entry name" value="PHOSPHOLIPASE A2"/>
    <property type="match status" value="1"/>
</dbReference>
<evidence type="ECO:0000259" key="3">
    <source>
        <dbReference type="PROSITE" id="PS51635"/>
    </source>
</evidence>
<organism evidence="4">
    <name type="scientific">sediment metagenome</name>
    <dbReference type="NCBI Taxonomy" id="749907"/>
    <lineage>
        <taxon>unclassified sequences</taxon>
        <taxon>metagenomes</taxon>
        <taxon>ecological metagenomes</taxon>
    </lineage>
</organism>
<evidence type="ECO:0000313" key="4">
    <source>
        <dbReference type="EMBL" id="EFK97611.1"/>
    </source>
</evidence>
<dbReference type="InterPro" id="IPR016035">
    <property type="entry name" value="Acyl_Trfase/lysoPLipase"/>
</dbReference>
<reference evidence="4" key="2">
    <citation type="journal article" date="2011" name="Microb. Ecol.">
        <title>Taxonomic and Functional Metagenomic Profiling of the Microbial Community in the Anoxic Sediment of a Sub-saline Shallow Lake (Laguna de Carrizo, Central Spain).</title>
        <authorList>
            <person name="Ferrer M."/>
            <person name="Guazzaroni M.E."/>
            <person name="Richter M."/>
            <person name="Garcia-Salamanca A."/>
            <person name="Yarza P."/>
            <person name="Suarez-Suarez A."/>
            <person name="Solano J."/>
            <person name="Alcaide M."/>
            <person name="van Dillewijn P."/>
            <person name="Molina-Henares M.A."/>
            <person name="Lopez-Cortes N."/>
            <person name="Al-Ramahi Y."/>
            <person name="Guerrero C."/>
            <person name="Acosta A."/>
            <person name="de Eugenio L.I."/>
            <person name="Martinez V."/>
            <person name="Marques S."/>
            <person name="Rojo F."/>
            <person name="Santero E."/>
            <person name="Genilloud O."/>
            <person name="Perez-Perez J."/>
            <person name="Rossello-Mora R."/>
            <person name="Ramos J.L."/>
        </authorList>
    </citation>
    <scope>NUCLEOTIDE SEQUENCE</scope>
</reference>